<dbReference type="GO" id="GO:0120147">
    <property type="term" value="F:formylglycine-generating oxidase activity"/>
    <property type="evidence" value="ECO:0007669"/>
    <property type="project" value="TreeGrafter"/>
</dbReference>
<dbReference type="Pfam" id="PF03781">
    <property type="entry name" value="FGE-sulfatase"/>
    <property type="match status" value="1"/>
</dbReference>
<organism evidence="3 4">
    <name type="scientific">Duganella sacchari</name>
    <dbReference type="NCBI Taxonomy" id="551987"/>
    <lineage>
        <taxon>Bacteria</taxon>
        <taxon>Pseudomonadati</taxon>
        <taxon>Pseudomonadota</taxon>
        <taxon>Betaproteobacteria</taxon>
        <taxon>Burkholderiales</taxon>
        <taxon>Oxalobacteraceae</taxon>
        <taxon>Telluria group</taxon>
        <taxon>Duganella</taxon>
    </lineage>
</organism>
<dbReference type="RefSeq" id="WP_084560058.1">
    <property type="nucleotide sequence ID" value="NZ_FRCX01000003.1"/>
</dbReference>
<feature type="signal peptide" evidence="1">
    <location>
        <begin position="1"/>
        <end position="23"/>
    </location>
</feature>
<feature type="domain" description="Sulfatase-modifying factor enzyme-like" evidence="2">
    <location>
        <begin position="53"/>
        <end position="259"/>
    </location>
</feature>
<dbReference type="InterPro" id="IPR005532">
    <property type="entry name" value="SUMF_dom"/>
</dbReference>
<dbReference type="SUPFAM" id="SSF56436">
    <property type="entry name" value="C-type lectin-like"/>
    <property type="match status" value="1"/>
</dbReference>
<proteinExistence type="predicted"/>
<dbReference type="Proteomes" id="UP000184339">
    <property type="component" value="Unassembled WGS sequence"/>
</dbReference>
<feature type="chain" id="PRO_5013065424" evidence="1">
    <location>
        <begin position="24"/>
        <end position="316"/>
    </location>
</feature>
<evidence type="ECO:0000256" key="1">
    <source>
        <dbReference type="SAM" id="SignalP"/>
    </source>
</evidence>
<name>A0A1M7MZD4_9BURK</name>
<evidence type="ECO:0000313" key="3">
    <source>
        <dbReference type="EMBL" id="SHM96598.1"/>
    </source>
</evidence>
<dbReference type="InterPro" id="IPR051043">
    <property type="entry name" value="Sulfatase_Mod_Factor_Kinase"/>
</dbReference>
<reference evidence="4" key="1">
    <citation type="submission" date="2016-11" db="EMBL/GenBank/DDBJ databases">
        <authorList>
            <person name="Varghese N."/>
            <person name="Submissions S."/>
        </authorList>
    </citation>
    <scope>NUCLEOTIDE SEQUENCE [LARGE SCALE GENOMIC DNA]</scope>
    <source>
        <strain evidence="4">Sac-22</strain>
    </source>
</reference>
<accession>A0A1M7MZD4</accession>
<evidence type="ECO:0000259" key="2">
    <source>
        <dbReference type="Pfam" id="PF03781"/>
    </source>
</evidence>
<dbReference type="InterPro" id="IPR042095">
    <property type="entry name" value="SUMF_sf"/>
</dbReference>
<keyword evidence="4" id="KW-1185">Reference proteome</keyword>
<dbReference type="STRING" id="551987.SAMN05192549_103399"/>
<gene>
    <name evidence="3" type="ORF">SAMN05192549_103399</name>
</gene>
<dbReference type="Gene3D" id="3.90.1580.10">
    <property type="entry name" value="paralog of FGE (formylglycine-generating enzyme)"/>
    <property type="match status" value="1"/>
</dbReference>
<evidence type="ECO:0000313" key="4">
    <source>
        <dbReference type="Proteomes" id="UP000184339"/>
    </source>
</evidence>
<dbReference type="EMBL" id="FRCX01000003">
    <property type="protein sequence ID" value="SHM96598.1"/>
    <property type="molecule type" value="Genomic_DNA"/>
</dbReference>
<sequence length="316" mass="35187">MRTVLASSTLLLNLLFAANIASADQAEQMPDGNWRDPAPSAEAIKQLLADTKKNMVPLPAGSFDMGDWGAEVNENGLPFDGDADSKPLHKVKLSAFFIGKYPVTYAEFDVFTAAQRLPRINQEEIAQKFRKPKNPAGVSWQGAKDYCLWLAKQTGEPYDLPTEAQWEYAARSGGKRHLYPTDNGQSIPGQNTPSFEQREAAGGIVEIGKYPPNAAGIYNLSAGIREWINDWYDAKYYQTSPTQNPAGPKTGKVHVIRGYFGSDSSAMTIKRWSYDNGGRKGSWTQYGKTKNDPDREIPHTKYSSYEDNAFRCVRNR</sequence>
<dbReference type="PANTHER" id="PTHR23150:SF19">
    <property type="entry name" value="FORMYLGLYCINE-GENERATING ENZYME"/>
    <property type="match status" value="1"/>
</dbReference>
<dbReference type="AlphaFoldDB" id="A0A1M7MZD4"/>
<keyword evidence="1" id="KW-0732">Signal</keyword>
<dbReference type="PANTHER" id="PTHR23150">
    <property type="entry name" value="SULFATASE MODIFYING FACTOR 1, 2"/>
    <property type="match status" value="1"/>
</dbReference>
<dbReference type="OrthoDB" id="9768004at2"/>
<protein>
    <submittedName>
        <fullName evidence="3">Formylglycine-generating enzyme, required for sulfatase activity, contains SUMF1/FGE domain</fullName>
    </submittedName>
</protein>
<dbReference type="InterPro" id="IPR016187">
    <property type="entry name" value="CTDL_fold"/>
</dbReference>